<dbReference type="Proteomes" id="UP001497744">
    <property type="component" value="Unassembled WGS sequence"/>
</dbReference>
<protein>
    <submittedName>
        <fullName evidence="2">RAP domain protein</fullName>
    </submittedName>
</protein>
<feature type="region of interest" description="Disordered" evidence="1">
    <location>
        <begin position="195"/>
        <end position="245"/>
    </location>
</feature>
<accession>A0AAV4M1H8</accession>
<proteinExistence type="predicted"/>
<reference evidence="2 3" key="1">
    <citation type="submission" date="2021-06" db="EMBL/GenBank/DDBJ databases">
        <title>Genome sequence of Babesia caballi.</title>
        <authorList>
            <person name="Yamagishi J."/>
            <person name="Kidaka T."/>
            <person name="Ochi A."/>
        </authorList>
    </citation>
    <scope>NUCLEOTIDE SEQUENCE [LARGE SCALE GENOMIC DNA]</scope>
    <source>
        <strain evidence="2">USDA-D6B2</strain>
    </source>
</reference>
<dbReference type="RefSeq" id="XP_067718406.1">
    <property type="nucleotide sequence ID" value="XM_067862305.1"/>
</dbReference>
<evidence type="ECO:0000256" key="1">
    <source>
        <dbReference type="SAM" id="MobiDB-lite"/>
    </source>
</evidence>
<sequence length="591" mass="64600">MRPALARLNSGLLRGARSHGPSAPAVLQTAPVSRRKHQASISTVSRYLETMYDHDVAAFLRLLRTGVFDRSEDLRSMFSGFQRYLAHLRAEEFVELLELLRSHDLRDNDEGADLALLLLCEMNQRMLSGQPRLFSLKQTHRVCAVLRHFKFNRPAYLVAPDERATAAAVPSATGGSAPRFEEGFTVVAAADVGGSAGQTSTQADADTHPTEPQSAPATSGMPQSGTPSKSSHSLGGLPSRHNRPRLFHKDFPEVAVPICEANVGSRGPTRACSSCCSRYGQLLHLPGHEQLALLIVLLGRSIVKQAAKVRRRHENAVISYIMLSSHLNCTLNAHILRRILAQHQGAILQSRSLRNIGIVLHASRKCKTRCSALTARLLARLADVGQFEALCAGERNRGALLVAFGQVIGGLIVANALPVSPDVRRVGANIVTYLVDHYEALFGPDAQLDAEVVKGMCGNARLLVDYLASKGVDFARVLLDGDLDRLYELIARGHVDYPKDFKTSDLHRQVASVLALLGLETDEEVRVGAHVCDLALRRGGAVMEIDGPYHFNTSLNHRWDTHDVVYTTQDERGAPARSRRVPPHVHAQLEG</sequence>
<dbReference type="AlphaFoldDB" id="A0AAV4M1H8"/>
<dbReference type="EMBL" id="BPLF01000006">
    <property type="protein sequence ID" value="GIX66337.1"/>
    <property type="molecule type" value="Genomic_DNA"/>
</dbReference>
<name>A0AAV4M1H8_BABCB</name>
<feature type="compositionally biased region" description="Polar residues" evidence="1">
    <location>
        <begin position="198"/>
        <end position="233"/>
    </location>
</feature>
<organism evidence="2 3">
    <name type="scientific">Babesia caballi</name>
    <dbReference type="NCBI Taxonomy" id="5871"/>
    <lineage>
        <taxon>Eukaryota</taxon>
        <taxon>Sar</taxon>
        <taxon>Alveolata</taxon>
        <taxon>Apicomplexa</taxon>
        <taxon>Aconoidasida</taxon>
        <taxon>Piroplasmida</taxon>
        <taxon>Babesiidae</taxon>
        <taxon>Babesia</taxon>
    </lineage>
</organism>
<comment type="caution">
    <text evidence="2">The sequence shown here is derived from an EMBL/GenBank/DDBJ whole genome shotgun (WGS) entry which is preliminary data.</text>
</comment>
<dbReference type="GeneID" id="94197818"/>
<gene>
    <name evidence="2" type="ORF">BcabD6B2_57730</name>
</gene>
<feature type="region of interest" description="Disordered" evidence="1">
    <location>
        <begin position="570"/>
        <end position="591"/>
    </location>
</feature>
<keyword evidence="3" id="KW-1185">Reference proteome</keyword>
<evidence type="ECO:0000313" key="2">
    <source>
        <dbReference type="EMBL" id="GIX66337.1"/>
    </source>
</evidence>
<evidence type="ECO:0000313" key="3">
    <source>
        <dbReference type="Proteomes" id="UP001497744"/>
    </source>
</evidence>